<protein>
    <recommendedName>
        <fullName evidence="2">Condensin complex subunit 1 C-terminal domain-containing protein</fullName>
    </recommendedName>
</protein>
<dbReference type="InterPro" id="IPR016024">
    <property type="entry name" value="ARM-type_fold"/>
</dbReference>
<dbReference type="Gene3D" id="1.25.10.10">
    <property type="entry name" value="Leucine-rich Repeat Variant"/>
    <property type="match status" value="1"/>
</dbReference>
<dbReference type="Pfam" id="PF12717">
    <property type="entry name" value="Cnd1"/>
    <property type="match status" value="1"/>
</dbReference>
<dbReference type="InterPro" id="IPR032682">
    <property type="entry name" value="Cnd1_C"/>
</dbReference>
<gene>
    <name evidence="3" type="ORF">IWQ62_005272</name>
</gene>
<dbReference type="SUPFAM" id="SSF48371">
    <property type="entry name" value="ARM repeat"/>
    <property type="match status" value="1"/>
</dbReference>
<name>A0A9W8E169_9FUNG</name>
<feature type="non-terminal residue" evidence="3">
    <location>
        <position position="565"/>
    </location>
</feature>
<organism evidence="3 4">
    <name type="scientific">Dispira parvispora</name>
    <dbReference type="NCBI Taxonomy" id="1520584"/>
    <lineage>
        <taxon>Eukaryota</taxon>
        <taxon>Fungi</taxon>
        <taxon>Fungi incertae sedis</taxon>
        <taxon>Zoopagomycota</taxon>
        <taxon>Kickxellomycotina</taxon>
        <taxon>Dimargaritomycetes</taxon>
        <taxon>Dimargaritales</taxon>
        <taxon>Dimargaritaceae</taxon>
        <taxon>Dispira</taxon>
    </lineage>
</organism>
<sequence length="565" mass="63209">MHLTSDGSIHAIGQLLTSENAGLRVEGLQCLTDRLPLYDTDTLRQIALILHNRWDQESVDYVRQLLRRVILTFALHPAVTSLSTLQDLTKEFLTVSASALPASVQTSHLTTLTSLAQHRPAWVVNLLSRPDEFNNIIQRVTQYTLGYHVNVRVGSLGLYVRLATLAHHLAPLSTSVDTLGLVSHQQLPVTISRYIQDPHPKVRKIALDLLYQVHLAGYTLQPDLYDVFVDCLKDDYEYVRLAALRLVWTISKLYPGEILQIRKQDPTDSTRLVDNAFVKICDMVNDISMNVRTEACVLLGSYYDVQSSYLSQTLSKKIMSHLKRRQPFGKGGGKHEQLGRSAPSGGHHGSHPKSRRGMIPVAEGDLDVESNEFRILDSGACGAFVHGLEDEYREVRNAAITSLCGLCLQSAEFAKQAVDYLVDIFNDEIDYVRLNAILSLAKIASKHPIVMDQEQLQIILGVMEDANPRIRRGIHGLIGSVEVKDLTCLRTVISSLIDSMKRRSSDQTSIYQCLSQLGRRHFALVDVPVVEKLLNLERGFLVQEMSQNDPVYIAQLALVLNAARH</sequence>
<feature type="domain" description="Condensin complex subunit 1 C-terminal" evidence="2">
    <location>
        <begin position="395"/>
        <end position="516"/>
    </location>
</feature>
<evidence type="ECO:0000313" key="4">
    <source>
        <dbReference type="Proteomes" id="UP001150925"/>
    </source>
</evidence>
<dbReference type="PANTHER" id="PTHR20938">
    <property type="entry name" value="INTEGRATOR COMPLEX SUBUNIT 4"/>
    <property type="match status" value="1"/>
</dbReference>
<evidence type="ECO:0000256" key="1">
    <source>
        <dbReference type="SAM" id="MobiDB-lite"/>
    </source>
</evidence>
<keyword evidence="4" id="KW-1185">Reference proteome</keyword>
<dbReference type="InterPro" id="IPR011989">
    <property type="entry name" value="ARM-like"/>
</dbReference>
<evidence type="ECO:0000259" key="2">
    <source>
        <dbReference type="Pfam" id="PF12717"/>
    </source>
</evidence>
<dbReference type="PANTHER" id="PTHR20938:SF0">
    <property type="entry name" value="INTEGRATOR COMPLEX SUBUNIT 4"/>
    <property type="match status" value="1"/>
</dbReference>
<proteinExistence type="predicted"/>
<dbReference type="Proteomes" id="UP001150925">
    <property type="component" value="Unassembled WGS sequence"/>
</dbReference>
<dbReference type="EMBL" id="JANBPY010002101">
    <property type="protein sequence ID" value="KAJ1956571.1"/>
    <property type="molecule type" value="Genomic_DNA"/>
</dbReference>
<reference evidence="3" key="1">
    <citation type="submission" date="2022-07" db="EMBL/GenBank/DDBJ databases">
        <title>Phylogenomic reconstructions and comparative analyses of Kickxellomycotina fungi.</title>
        <authorList>
            <person name="Reynolds N.K."/>
            <person name="Stajich J.E."/>
            <person name="Barry K."/>
            <person name="Grigoriev I.V."/>
            <person name="Crous P."/>
            <person name="Smith M.E."/>
        </authorList>
    </citation>
    <scope>NUCLEOTIDE SEQUENCE</scope>
    <source>
        <strain evidence="3">RSA 1196</strain>
    </source>
</reference>
<comment type="caution">
    <text evidence="3">The sequence shown here is derived from an EMBL/GenBank/DDBJ whole genome shotgun (WGS) entry which is preliminary data.</text>
</comment>
<dbReference type="OrthoDB" id="18190at2759"/>
<feature type="region of interest" description="Disordered" evidence="1">
    <location>
        <begin position="326"/>
        <end position="358"/>
    </location>
</feature>
<evidence type="ECO:0000313" key="3">
    <source>
        <dbReference type="EMBL" id="KAJ1956571.1"/>
    </source>
</evidence>
<dbReference type="AlphaFoldDB" id="A0A9W8E169"/>
<accession>A0A9W8E169</accession>